<evidence type="ECO:0000256" key="3">
    <source>
        <dbReference type="ARBA" id="ARBA00022723"/>
    </source>
</evidence>
<dbReference type="AlphaFoldDB" id="A0A2T9ZF29"/>
<dbReference type="EMBL" id="MBFS01000263">
    <property type="protein sequence ID" value="PVV03213.1"/>
    <property type="molecule type" value="Genomic_DNA"/>
</dbReference>
<evidence type="ECO:0000256" key="5">
    <source>
        <dbReference type="ARBA" id="ARBA00022837"/>
    </source>
</evidence>
<dbReference type="STRING" id="133381.A0A2T9ZF29"/>
<dbReference type="Pfam" id="PF13405">
    <property type="entry name" value="EF-hand_6"/>
    <property type="match status" value="1"/>
</dbReference>
<evidence type="ECO:0000313" key="8">
    <source>
        <dbReference type="EMBL" id="PVV03213.1"/>
    </source>
</evidence>
<evidence type="ECO:0000256" key="6">
    <source>
        <dbReference type="SAM" id="MobiDB-lite"/>
    </source>
</evidence>
<reference evidence="8 9" key="1">
    <citation type="journal article" date="2018" name="MBio">
        <title>Comparative Genomics Reveals the Core Gene Toolbox for the Fungus-Insect Symbiosis.</title>
        <authorList>
            <person name="Wang Y."/>
            <person name="Stata M."/>
            <person name="Wang W."/>
            <person name="Stajich J.E."/>
            <person name="White M.M."/>
            <person name="Moncalvo J.M."/>
        </authorList>
    </citation>
    <scope>NUCLEOTIDE SEQUENCE [LARGE SCALE GENOMIC DNA]</scope>
    <source>
        <strain evidence="8 9">SC-DP-2</strain>
    </source>
</reference>
<evidence type="ECO:0000256" key="1">
    <source>
        <dbReference type="ARBA" id="ARBA00004496"/>
    </source>
</evidence>
<dbReference type="InterPro" id="IPR018247">
    <property type="entry name" value="EF_Hand_1_Ca_BS"/>
</dbReference>
<evidence type="ECO:0000256" key="4">
    <source>
        <dbReference type="ARBA" id="ARBA00022737"/>
    </source>
</evidence>
<protein>
    <recommendedName>
        <fullName evidence="7">EF-hand domain-containing protein</fullName>
    </recommendedName>
</protein>
<dbReference type="PANTHER" id="PTHR46212">
    <property type="entry name" value="PEFLIN"/>
    <property type="match status" value="1"/>
</dbReference>
<proteinExistence type="predicted"/>
<comment type="caution">
    <text evidence="8">The sequence shown here is derived from an EMBL/GenBank/DDBJ whole genome shotgun (WGS) entry which is preliminary data.</text>
</comment>
<evidence type="ECO:0000259" key="7">
    <source>
        <dbReference type="PROSITE" id="PS50222"/>
    </source>
</evidence>
<keyword evidence="3" id="KW-0479">Metal-binding</keyword>
<evidence type="ECO:0000313" key="9">
    <source>
        <dbReference type="Proteomes" id="UP000245609"/>
    </source>
</evidence>
<dbReference type="GO" id="GO:0005509">
    <property type="term" value="F:calcium ion binding"/>
    <property type="evidence" value="ECO:0007669"/>
    <property type="project" value="InterPro"/>
</dbReference>
<name>A0A2T9ZF29_9FUNG</name>
<dbReference type="Proteomes" id="UP000245609">
    <property type="component" value="Unassembled WGS sequence"/>
</dbReference>
<dbReference type="PROSITE" id="PS50222">
    <property type="entry name" value="EF_HAND_2"/>
    <property type="match status" value="1"/>
</dbReference>
<dbReference type="PANTHER" id="PTHR46212:SF3">
    <property type="entry name" value="GH27120P"/>
    <property type="match status" value="1"/>
</dbReference>
<keyword evidence="5" id="KW-0106">Calcium</keyword>
<dbReference type="SUPFAM" id="SSF47473">
    <property type="entry name" value="EF-hand"/>
    <property type="match status" value="1"/>
</dbReference>
<dbReference type="InterPro" id="IPR051426">
    <property type="entry name" value="Peflin/Sorcin_CaBP"/>
</dbReference>
<keyword evidence="4" id="KW-0677">Repeat</keyword>
<dbReference type="Pfam" id="PF13833">
    <property type="entry name" value="EF-hand_8"/>
    <property type="match status" value="1"/>
</dbReference>
<gene>
    <name evidence="8" type="ORF">BB560_002326</name>
</gene>
<dbReference type="SMART" id="SM00054">
    <property type="entry name" value="EFh"/>
    <property type="match status" value="2"/>
</dbReference>
<dbReference type="InterPro" id="IPR011992">
    <property type="entry name" value="EF-hand-dom_pair"/>
</dbReference>
<keyword evidence="9" id="KW-1185">Reference proteome</keyword>
<keyword evidence="2" id="KW-0963">Cytoplasm</keyword>
<organism evidence="8 9">
    <name type="scientific">Smittium megazygosporum</name>
    <dbReference type="NCBI Taxonomy" id="133381"/>
    <lineage>
        <taxon>Eukaryota</taxon>
        <taxon>Fungi</taxon>
        <taxon>Fungi incertae sedis</taxon>
        <taxon>Zoopagomycota</taxon>
        <taxon>Kickxellomycotina</taxon>
        <taxon>Harpellomycetes</taxon>
        <taxon>Harpellales</taxon>
        <taxon>Legeriomycetaceae</taxon>
        <taxon>Smittium</taxon>
    </lineage>
</organism>
<comment type="subcellular location">
    <subcellularLocation>
        <location evidence="1">Cytoplasm</location>
    </subcellularLocation>
</comment>
<dbReference type="OrthoDB" id="186625at2759"/>
<evidence type="ECO:0000256" key="2">
    <source>
        <dbReference type="ARBA" id="ARBA00022490"/>
    </source>
</evidence>
<feature type="domain" description="EF-hand" evidence="7">
    <location>
        <begin position="169"/>
        <end position="204"/>
    </location>
</feature>
<dbReference type="InterPro" id="IPR002048">
    <property type="entry name" value="EF_hand_dom"/>
</dbReference>
<accession>A0A2T9ZF29</accession>
<sequence>MNQGNSNYSSGGGYGNAPRPPPQQSYGNPPPSQQPYGNPPPSQHPYGNPPPSQQPYGNPPPSQQPYGNPPPPQQPYGNRPPPPSAQQQQARKFQDEQLITWFQMVDTQVFYSILYLDRSGVLEAQELQRALSNGDFTPFSIETTRLMIGMFDRDRSGTIDKNEFISLWRYIEQWRDLFARFDQDRSGSIENRELYNALSAFGFQIPPRIVDSICAKIKVLDGAKRAQSGINLDRFIYACVFLKSATDSFYAMDRERKGYVTFNYEDFLSYSIRSP</sequence>
<dbReference type="GO" id="GO:0048306">
    <property type="term" value="F:calcium-dependent protein binding"/>
    <property type="evidence" value="ECO:0007669"/>
    <property type="project" value="UniProtKB-ARBA"/>
</dbReference>
<dbReference type="GO" id="GO:0005737">
    <property type="term" value="C:cytoplasm"/>
    <property type="evidence" value="ECO:0007669"/>
    <property type="project" value="UniProtKB-SubCell"/>
</dbReference>
<feature type="region of interest" description="Disordered" evidence="6">
    <location>
        <begin position="1"/>
        <end position="92"/>
    </location>
</feature>
<dbReference type="CDD" id="cd16180">
    <property type="entry name" value="EFh_PEF_Group_I"/>
    <property type="match status" value="1"/>
</dbReference>
<dbReference type="Gene3D" id="1.10.238.10">
    <property type="entry name" value="EF-hand"/>
    <property type="match status" value="1"/>
</dbReference>
<feature type="compositionally biased region" description="Pro residues" evidence="6">
    <location>
        <begin position="18"/>
        <end position="84"/>
    </location>
</feature>
<dbReference type="PROSITE" id="PS00018">
    <property type="entry name" value="EF_HAND_1"/>
    <property type="match status" value="1"/>
</dbReference>